<feature type="compositionally biased region" description="Gly residues" evidence="6">
    <location>
        <begin position="190"/>
        <end position="207"/>
    </location>
</feature>
<dbReference type="PANTHER" id="PTHR47640:SF11">
    <property type="entry name" value="RNA-BINDING PROTEIN 42"/>
    <property type="match status" value="1"/>
</dbReference>
<evidence type="ECO:0000256" key="6">
    <source>
        <dbReference type="SAM" id="MobiDB-lite"/>
    </source>
</evidence>
<name>A0ABP0FXY6_CLALP</name>
<evidence type="ECO:0000256" key="4">
    <source>
        <dbReference type="ARBA" id="ARBA00030574"/>
    </source>
</evidence>
<dbReference type="InterPro" id="IPR035979">
    <property type="entry name" value="RBD_domain_sf"/>
</dbReference>
<feature type="domain" description="RRM" evidence="7">
    <location>
        <begin position="448"/>
        <end position="526"/>
    </location>
</feature>
<dbReference type="EMBL" id="CAWYQH010000097">
    <property type="protein sequence ID" value="CAK8684055.1"/>
    <property type="molecule type" value="Genomic_DNA"/>
</dbReference>
<dbReference type="InterPro" id="IPR050825">
    <property type="entry name" value="RBM42_RBP45_47-like"/>
</dbReference>
<dbReference type="InterPro" id="IPR000504">
    <property type="entry name" value="RRM_dom"/>
</dbReference>
<sequence>MSSSMEAEMARFEEEISAGQDPSANENYQDDKPNFNDFNPPPPPPMMPPPMFLPHSLQKGSNQPPFGDQRNEENHLPEHEDLARDNGNALPDNFDGPCNSEMPFHGQNNFKAQSDSEFSAPADNQFEPQPIGQSQPIGPPGVGSMSGPRMNAGAPPPMGPGSSRLPNHGQQRMRPPMPMGHGPGGPPGPMGHGPGGPQGPMGHGLGGPPGPMGPSGPRPGGPPRPMGPPQRMGPGPMGPPGPMLPGPMMPPGPMGPRGPGMMGPHGPGMGLRGPRPLGPGDESGMIGPMPPMPGFFPPPVLDFGDMLPKPQAVYSSAPVLKKRTIENKSEEKEKEIPNAKELKKDAKKIMAEKDMEVVEAKISSKAGLPLGAEKMPELGPQAGPQIPQMHSSPFPQQPMLYGLSPLAGNPEQAKAAAQATQKRKKIIRTAAGNKWEDPTLQEWDSSDYRIFCGDLGNEVTDDTLARIFSRYSSFQKAKVVREKHSKKSKGYGFVSFKDPNDFIRAMREMNGKYVGNRPIKLRKSNWKDRNIEVVRKKVKEKKKLGYKT</sequence>
<protein>
    <recommendedName>
        <fullName evidence="2">RNA-binding protein 42</fullName>
    </recommendedName>
    <alternativeName>
        <fullName evidence="4">RNA-binding motif protein 42</fullName>
    </alternativeName>
</protein>
<feature type="compositionally biased region" description="Pro residues" evidence="6">
    <location>
        <begin position="39"/>
        <end position="52"/>
    </location>
</feature>
<evidence type="ECO:0000256" key="2">
    <source>
        <dbReference type="ARBA" id="ARBA00015192"/>
    </source>
</evidence>
<dbReference type="SUPFAM" id="SSF54928">
    <property type="entry name" value="RNA-binding domain, RBD"/>
    <property type="match status" value="1"/>
</dbReference>
<dbReference type="InterPro" id="IPR034215">
    <property type="entry name" value="RBM42_RRM"/>
</dbReference>
<feature type="region of interest" description="Disordered" evidence="6">
    <location>
        <begin position="1"/>
        <end position="256"/>
    </location>
</feature>
<dbReference type="InterPro" id="IPR012677">
    <property type="entry name" value="Nucleotide-bd_a/b_plait_sf"/>
</dbReference>
<dbReference type="Gene3D" id="3.30.70.330">
    <property type="match status" value="1"/>
</dbReference>
<feature type="compositionally biased region" description="Pro residues" evidence="6">
    <location>
        <begin position="208"/>
        <end position="228"/>
    </location>
</feature>
<dbReference type="SMART" id="SM00360">
    <property type="entry name" value="RRM"/>
    <property type="match status" value="1"/>
</dbReference>
<dbReference type="PROSITE" id="PS50102">
    <property type="entry name" value="RRM"/>
    <property type="match status" value="1"/>
</dbReference>
<evidence type="ECO:0000256" key="1">
    <source>
        <dbReference type="ARBA" id="ARBA00007408"/>
    </source>
</evidence>
<organism evidence="8 9">
    <name type="scientific">Clavelina lepadiformis</name>
    <name type="common">Light-bulb sea squirt</name>
    <name type="synonym">Ascidia lepadiformis</name>
    <dbReference type="NCBI Taxonomy" id="159417"/>
    <lineage>
        <taxon>Eukaryota</taxon>
        <taxon>Metazoa</taxon>
        <taxon>Chordata</taxon>
        <taxon>Tunicata</taxon>
        <taxon>Ascidiacea</taxon>
        <taxon>Aplousobranchia</taxon>
        <taxon>Clavelinidae</taxon>
        <taxon>Clavelina</taxon>
    </lineage>
</organism>
<feature type="compositionally biased region" description="Polar residues" evidence="6">
    <location>
        <begin position="106"/>
        <end position="117"/>
    </location>
</feature>
<evidence type="ECO:0000313" key="8">
    <source>
        <dbReference type="EMBL" id="CAK8684055.1"/>
    </source>
</evidence>
<evidence type="ECO:0000256" key="5">
    <source>
        <dbReference type="PROSITE-ProRule" id="PRU00176"/>
    </source>
</evidence>
<feature type="compositionally biased region" description="Pro residues" evidence="6">
    <location>
        <begin position="236"/>
        <end position="256"/>
    </location>
</feature>
<proteinExistence type="inferred from homology"/>
<dbReference type="Pfam" id="PF00076">
    <property type="entry name" value="RRM_1"/>
    <property type="match status" value="1"/>
</dbReference>
<comment type="similarity">
    <text evidence="1">Belongs to the RRM RBM42 family.</text>
</comment>
<evidence type="ECO:0000256" key="3">
    <source>
        <dbReference type="ARBA" id="ARBA00022884"/>
    </source>
</evidence>
<keyword evidence="9" id="KW-1185">Reference proteome</keyword>
<dbReference type="CDD" id="cd12383">
    <property type="entry name" value="RRM_RBM42"/>
    <property type="match status" value="1"/>
</dbReference>
<accession>A0ABP0FXY6</accession>
<reference evidence="8 9" key="1">
    <citation type="submission" date="2024-02" db="EMBL/GenBank/DDBJ databases">
        <authorList>
            <person name="Daric V."/>
            <person name="Darras S."/>
        </authorList>
    </citation>
    <scope>NUCLEOTIDE SEQUENCE [LARGE SCALE GENOMIC DNA]</scope>
</reference>
<evidence type="ECO:0000313" key="9">
    <source>
        <dbReference type="Proteomes" id="UP001642483"/>
    </source>
</evidence>
<feature type="compositionally biased region" description="Basic and acidic residues" evidence="6">
    <location>
        <begin position="69"/>
        <end position="84"/>
    </location>
</feature>
<gene>
    <name evidence="8" type="ORF">CVLEPA_LOCUS15057</name>
</gene>
<feature type="compositionally biased region" description="Low complexity" evidence="6">
    <location>
        <begin position="160"/>
        <end position="174"/>
    </location>
</feature>
<dbReference type="Proteomes" id="UP001642483">
    <property type="component" value="Unassembled WGS sequence"/>
</dbReference>
<evidence type="ECO:0000259" key="7">
    <source>
        <dbReference type="PROSITE" id="PS50102"/>
    </source>
</evidence>
<comment type="caution">
    <text evidence="8">The sequence shown here is derived from an EMBL/GenBank/DDBJ whole genome shotgun (WGS) entry which is preliminary data.</text>
</comment>
<dbReference type="PANTHER" id="PTHR47640">
    <property type="entry name" value="TRNA SELENOCYSTEINE 1-ASSOCIATED PROTEIN 1-RELATED-RELATED"/>
    <property type="match status" value="1"/>
</dbReference>
<feature type="region of interest" description="Disordered" evidence="6">
    <location>
        <begin position="376"/>
        <end position="419"/>
    </location>
</feature>
<keyword evidence="3 5" id="KW-0694">RNA-binding</keyword>